<dbReference type="InterPro" id="IPR028051">
    <property type="entry name" value="CheX-like_dom"/>
</dbReference>
<dbReference type="Gene3D" id="3.40.1550.10">
    <property type="entry name" value="CheC-like"/>
    <property type="match status" value="1"/>
</dbReference>
<evidence type="ECO:0000313" key="4">
    <source>
        <dbReference type="Proteomes" id="UP000317155"/>
    </source>
</evidence>
<keyword evidence="1" id="KW-0145">Chemotaxis</keyword>
<accession>A0A550JIP4</accession>
<dbReference type="OrthoDB" id="9790435at2"/>
<reference evidence="3 4" key="1">
    <citation type="submission" date="2019-07" db="EMBL/GenBank/DDBJ databases">
        <title>Insights of Desulfuromonas acetexigens electromicrobiology.</title>
        <authorList>
            <person name="Katuri K."/>
            <person name="Sapireddy V."/>
            <person name="Shaw D.R."/>
            <person name="Saikaly P."/>
        </authorList>
    </citation>
    <scope>NUCLEOTIDE SEQUENCE [LARGE SCALE GENOMIC DNA]</scope>
    <source>
        <strain evidence="3 4">2873</strain>
    </source>
</reference>
<dbReference type="EMBL" id="VJVV01000002">
    <property type="protein sequence ID" value="TRO83060.1"/>
    <property type="molecule type" value="Genomic_DNA"/>
</dbReference>
<keyword evidence="4" id="KW-1185">Reference proteome</keyword>
<dbReference type="Pfam" id="PF13690">
    <property type="entry name" value="CheX"/>
    <property type="match status" value="1"/>
</dbReference>
<comment type="caution">
    <text evidence="3">The sequence shown here is derived from an EMBL/GenBank/DDBJ whole genome shotgun (WGS) entry which is preliminary data.</text>
</comment>
<name>A0A550JIP4_9BACT</name>
<dbReference type="RefSeq" id="WP_092055412.1">
    <property type="nucleotide sequence ID" value="NZ_FOJJ01000012.1"/>
</dbReference>
<protein>
    <submittedName>
        <fullName evidence="3">Chemotaxis protein CheX</fullName>
    </submittedName>
</protein>
<feature type="domain" description="Chemotaxis phosphatase CheX-like" evidence="2">
    <location>
        <begin position="40"/>
        <end position="137"/>
    </location>
</feature>
<evidence type="ECO:0000259" key="2">
    <source>
        <dbReference type="Pfam" id="PF13690"/>
    </source>
</evidence>
<dbReference type="SUPFAM" id="SSF103039">
    <property type="entry name" value="CheC-like"/>
    <property type="match status" value="1"/>
</dbReference>
<dbReference type="AlphaFoldDB" id="A0A550JIP4"/>
<dbReference type="PANTHER" id="PTHR39452:SF1">
    <property type="entry name" value="CHEY-P PHOSPHATASE CHEX"/>
    <property type="match status" value="1"/>
</dbReference>
<dbReference type="CDD" id="cd17906">
    <property type="entry name" value="CheX"/>
    <property type="match status" value="1"/>
</dbReference>
<dbReference type="GO" id="GO:0006935">
    <property type="term" value="P:chemotaxis"/>
    <property type="evidence" value="ECO:0007669"/>
    <property type="project" value="UniProtKB-KW"/>
</dbReference>
<evidence type="ECO:0000313" key="3">
    <source>
        <dbReference type="EMBL" id="TRO83060.1"/>
    </source>
</evidence>
<dbReference type="InterPro" id="IPR038756">
    <property type="entry name" value="CheX-like"/>
</dbReference>
<dbReference type="PANTHER" id="PTHR39452">
    <property type="entry name" value="CHEY-P PHOSPHATASE CHEX"/>
    <property type="match status" value="1"/>
</dbReference>
<proteinExistence type="predicted"/>
<sequence length="153" mass="16207">MDFAQAIIEATSDVFDTMVMLEAAPGSQAAEKTTAFNDAISGILGFSGDIKGMLRINCPNQVAMAITGSLLGMEVEEIDDDVRDAIGEIANMIAGGLKIYFARHNHSIELSIPTAIGGQSYTVHSLANAEWVAVPFTLATGVMLVELQFVGLK</sequence>
<gene>
    <name evidence="3" type="ORF">FL622_02970</name>
</gene>
<evidence type="ECO:0000256" key="1">
    <source>
        <dbReference type="ARBA" id="ARBA00022500"/>
    </source>
</evidence>
<dbReference type="InterPro" id="IPR028976">
    <property type="entry name" value="CheC-like_sf"/>
</dbReference>
<organism evidence="3 4">
    <name type="scientific">Trichloromonas acetexigens</name>
    <dbReference type="NCBI Taxonomy" id="38815"/>
    <lineage>
        <taxon>Bacteria</taxon>
        <taxon>Pseudomonadati</taxon>
        <taxon>Thermodesulfobacteriota</taxon>
        <taxon>Desulfuromonadia</taxon>
        <taxon>Desulfuromonadales</taxon>
        <taxon>Trichloromonadaceae</taxon>
        <taxon>Trichloromonas</taxon>
    </lineage>
</organism>
<dbReference type="Proteomes" id="UP000317155">
    <property type="component" value="Unassembled WGS sequence"/>
</dbReference>